<dbReference type="GO" id="GO:0044550">
    <property type="term" value="P:secondary metabolite biosynthetic process"/>
    <property type="evidence" value="ECO:0007669"/>
    <property type="project" value="TreeGrafter"/>
</dbReference>
<evidence type="ECO:0000313" key="5">
    <source>
        <dbReference type="EMBL" id="KAF2186292.1"/>
    </source>
</evidence>
<evidence type="ECO:0000313" key="6">
    <source>
        <dbReference type="Proteomes" id="UP000800200"/>
    </source>
</evidence>
<dbReference type="OrthoDB" id="416786at2759"/>
<keyword evidence="3" id="KW-0436">Ligase</keyword>
<dbReference type="PANTHER" id="PTHR45527">
    <property type="entry name" value="NONRIBOSOMAL PEPTIDE SYNTHETASE"/>
    <property type="match status" value="1"/>
</dbReference>
<dbReference type="EMBL" id="ML994630">
    <property type="protein sequence ID" value="KAF2186292.1"/>
    <property type="molecule type" value="Genomic_DNA"/>
</dbReference>
<dbReference type="AlphaFoldDB" id="A0A6A6E6A8"/>
<dbReference type="GO" id="GO:0005737">
    <property type="term" value="C:cytoplasm"/>
    <property type="evidence" value="ECO:0007669"/>
    <property type="project" value="TreeGrafter"/>
</dbReference>
<evidence type="ECO:0000256" key="1">
    <source>
        <dbReference type="ARBA" id="ARBA00022450"/>
    </source>
</evidence>
<evidence type="ECO:0000256" key="2">
    <source>
        <dbReference type="ARBA" id="ARBA00022553"/>
    </source>
</evidence>
<dbReference type="InterPro" id="IPR000873">
    <property type="entry name" value="AMP-dep_synth/lig_dom"/>
</dbReference>
<reference evidence="5" key="1">
    <citation type="journal article" date="2020" name="Stud. Mycol.">
        <title>101 Dothideomycetes genomes: a test case for predicting lifestyles and emergence of pathogens.</title>
        <authorList>
            <person name="Haridas S."/>
            <person name="Albert R."/>
            <person name="Binder M."/>
            <person name="Bloem J."/>
            <person name="Labutti K."/>
            <person name="Salamov A."/>
            <person name="Andreopoulos B."/>
            <person name="Baker S."/>
            <person name="Barry K."/>
            <person name="Bills G."/>
            <person name="Bluhm B."/>
            <person name="Cannon C."/>
            <person name="Castanera R."/>
            <person name="Culley D."/>
            <person name="Daum C."/>
            <person name="Ezra D."/>
            <person name="Gonzalez J."/>
            <person name="Henrissat B."/>
            <person name="Kuo A."/>
            <person name="Liang C."/>
            <person name="Lipzen A."/>
            <person name="Lutzoni F."/>
            <person name="Magnuson J."/>
            <person name="Mondo S."/>
            <person name="Nolan M."/>
            <person name="Ohm R."/>
            <person name="Pangilinan J."/>
            <person name="Park H.-J."/>
            <person name="Ramirez L."/>
            <person name="Alfaro M."/>
            <person name="Sun H."/>
            <person name="Tritt A."/>
            <person name="Yoshinaga Y."/>
            <person name="Zwiers L.-H."/>
            <person name="Turgeon B."/>
            <person name="Goodwin S."/>
            <person name="Spatafora J."/>
            <person name="Crous P."/>
            <person name="Grigoriev I."/>
        </authorList>
    </citation>
    <scope>NUCLEOTIDE SEQUENCE</scope>
    <source>
        <strain evidence="5">CBS 207.26</strain>
    </source>
</reference>
<keyword evidence="6" id="KW-1185">Reference proteome</keyword>
<name>A0A6A6E6A8_9PEZI</name>
<dbReference type="GO" id="GO:0031177">
    <property type="term" value="F:phosphopantetheine binding"/>
    <property type="evidence" value="ECO:0007669"/>
    <property type="project" value="TreeGrafter"/>
</dbReference>
<gene>
    <name evidence="5" type="ORF">K469DRAFT_573664</name>
</gene>
<sequence>CNLRLLVKLLKTGVSVFLEYRNSFIPTEHAKNIASTMDTILTNIVMSPDSSVDKTSFLSNRNKLQLEKWNSKPLEQERKTIHEVIQEAVKSFPDHEAVCAWDGSLTYLELSEHASRIAAHLIEFGIGPEVFVPLCFDKSKWNLVAMLAVLMAGGACK</sequence>
<keyword evidence="2" id="KW-0597">Phosphoprotein</keyword>
<protein>
    <submittedName>
        <fullName evidence="5">Acetyl-CoA synthetase-like protein</fullName>
    </submittedName>
</protein>
<feature type="domain" description="AMP-dependent synthetase/ligase" evidence="4">
    <location>
        <begin position="86"/>
        <end position="155"/>
    </location>
</feature>
<organism evidence="5 6">
    <name type="scientific">Zopfia rhizophila CBS 207.26</name>
    <dbReference type="NCBI Taxonomy" id="1314779"/>
    <lineage>
        <taxon>Eukaryota</taxon>
        <taxon>Fungi</taxon>
        <taxon>Dikarya</taxon>
        <taxon>Ascomycota</taxon>
        <taxon>Pezizomycotina</taxon>
        <taxon>Dothideomycetes</taxon>
        <taxon>Dothideomycetes incertae sedis</taxon>
        <taxon>Zopfiaceae</taxon>
        <taxon>Zopfia</taxon>
    </lineage>
</organism>
<accession>A0A6A6E6A8</accession>
<dbReference type="Gene3D" id="3.40.50.12780">
    <property type="entry name" value="N-terminal domain of ligase-like"/>
    <property type="match status" value="1"/>
</dbReference>
<dbReference type="Pfam" id="PF00501">
    <property type="entry name" value="AMP-binding"/>
    <property type="match status" value="1"/>
</dbReference>
<dbReference type="SUPFAM" id="SSF56801">
    <property type="entry name" value="Acetyl-CoA synthetase-like"/>
    <property type="match status" value="1"/>
</dbReference>
<dbReference type="GO" id="GO:0016874">
    <property type="term" value="F:ligase activity"/>
    <property type="evidence" value="ECO:0007669"/>
    <property type="project" value="UniProtKB-KW"/>
</dbReference>
<dbReference type="PANTHER" id="PTHR45527:SF16">
    <property type="entry name" value="NONRIBOSOMAL PEPTIDE SYNTHASE ATNA-RELATED"/>
    <property type="match status" value="1"/>
</dbReference>
<dbReference type="Proteomes" id="UP000800200">
    <property type="component" value="Unassembled WGS sequence"/>
</dbReference>
<evidence type="ECO:0000256" key="3">
    <source>
        <dbReference type="ARBA" id="ARBA00022598"/>
    </source>
</evidence>
<proteinExistence type="predicted"/>
<feature type="non-terminal residue" evidence="5">
    <location>
        <position position="1"/>
    </location>
</feature>
<evidence type="ECO:0000259" key="4">
    <source>
        <dbReference type="Pfam" id="PF00501"/>
    </source>
</evidence>
<dbReference type="InterPro" id="IPR042099">
    <property type="entry name" value="ANL_N_sf"/>
</dbReference>
<keyword evidence="1" id="KW-0596">Phosphopantetheine</keyword>
<dbReference type="GO" id="GO:0043041">
    <property type="term" value="P:amino acid activation for nonribosomal peptide biosynthetic process"/>
    <property type="evidence" value="ECO:0007669"/>
    <property type="project" value="TreeGrafter"/>
</dbReference>